<dbReference type="NCBIfam" id="TIGR02158">
    <property type="entry name" value="PA_CoA_Oxy3"/>
    <property type="match status" value="1"/>
</dbReference>
<keyword evidence="2" id="KW-1185">Reference proteome</keyword>
<dbReference type="PIRSF" id="PIRSF037834">
    <property type="entry name" value="PA_CoA_Oase3"/>
    <property type="match status" value="1"/>
</dbReference>
<dbReference type="Pfam" id="PF05138">
    <property type="entry name" value="PaaA_PaaC"/>
    <property type="match status" value="1"/>
</dbReference>
<name>A0ABP6A4N2_9ACTN</name>
<sequence length="271" mass="29209">MTATTQATGLFDYLLALGDDALVTGQRLGEWYASAPGMEEDIALANIALDQVGAARLLLSYAAEASATAMPARADGPLPFVHDGPLDEDVLAYLRDDRQYRNVQLAELPNGDFAHTIVRLLLLSAYQKLRYDTLAGSADARIAGIAGKARKESAYHLDHATVWTVRLGDGTDESHARTQAALDALWPYTTELFAPDPQLADLTEAGVAVDPPSLRESWTAVVEPVLAEATLTVPDTAWTPGGGRRGMHTEHLSFLLAEMQSLYRAHPGASW</sequence>
<dbReference type="InterPro" id="IPR009078">
    <property type="entry name" value="Ferritin-like_SF"/>
</dbReference>
<dbReference type="RefSeq" id="WP_344166750.1">
    <property type="nucleotide sequence ID" value="NZ_BAAARY010000001.1"/>
</dbReference>
<proteinExistence type="predicted"/>
<dbReference type="InterPro" id="IPR012347">
    <property type="entry name" value="Ferritin-like"/>
</dbReference>
<dbReference type="InterPro" id="IPR011882">
    <property type="entry name" value="PaaC"/>
</dbReference>
<dbReference type="Proteomes" id="UP001499978">
    <property type="component" value="Unassembled WGS sequence"/>
</dbReference>
<evidence type="ECO:0000313" key="1">
    <source>
        <dbReference type="EMBL" id="GAA2510580.1"/>
    </source>
</evidence>
<dbReference type="InterPro" id="IPR007814">
    <property type="entry name" value="PaaA_PaaC"/>
</dbReference>
<dbReference type="PANTHER" id="PTHR30458:SF0">
    <property type="entry name" value="1,2-PHENYLACETYL-COA EPOXIDASE, SUBUNIT C"/>
    <property type="match status" value="1"/>
</dbReference>
<protein>
    <submittedName>
        <fullName evidence="1">Phenylacetate-CoA oxygenase subunit PaaC</fullName>
    </submittedName>
</protein>
<dbReference type="EMBL" id="BAAARY010000001">
    <property type="protein sequence ID" value="GAA2510580.1"/>
    <property type="molecule type" value="Genomic_DNA"/>
</dbReference>
<dbReference type="InterPro" id="IPR052703">
    <property type="entry name" value="Aromatic_CoA_ox/epox"/>
</dbReference>
<evidence type="ECO:0000313" key="2">
    <source>
        <dbReference type="Proteomes" id="UP001499978"/>
    </source>
</evidence>
<accession>A0ABP6A4N2</accession>
<gene>
    <name evidence="1" type="primary">paaC</name>
    <name evidence="1" type="ORF">GCM10010201_01610</name>
</gene>
<dbReference type="Gene3D" id="1.20.1260.10">
    <property type="match status" value="1"/>
</dbReference>
<organism evidence="1 2">
    <name type="scientific">Pilimelia columellifera subsp. columellifera</name>
    <dbReference type="NCBI Taxonomy" id="706583"/>
    <lineage>
        <taxon>Bacteria</taxon>
        <taxon>Bacillati</taxon>
        <taxon>Actinomycetota</taxon>
        <taxon>Actinomycetes</taxon>
        <taxon>Micromonosporales</taxon>
        <taxon>Micromonosporaceae</taxon>
        <taxon>Pilimelia</taxon>
    </lineage>
</organism>
<dbReference type="SUPFAM" id="SSF47240">
    <property type="entry name" value="Ferritin-like"/>
    <property type="match status" value="1"/>
</dbReference>
<reference evidence="2" key="1">
    <citation type="journal article" date="2019" name="Int. J. Syst. Evol. Microbiol.">
        <title>The Global Catalogue of Microorganisms (GCM) 10K type strain sequencing project: providing services to taxonomists for standard genome sequencing and annotation.</title>
        <authorList>
            <consortium name="The Broad Institute Genomics Platform"/>
            <consortium name="The Broad Institute Genome Sequencing Center for Infectious Disease"/>
            <person name="Wu L."/>
            <person name="Ma J."/>
        </authorList>
    </citation>
    <scope>NUCLEOTIDE SEQUENCE [LARGE SCALE GENOMIC DNA]</scope>
    <source>
        <strain evidence="2">JCM 3367</strain>
    </source>
</reference>
<comment type="caution">
    <text evidence="1">The sequence shown here is derived from an EMBL/GenBank/DDBJ whole genome shotgun (WGS) entry which is preliminary data.</text>
</comment>
<dbReference type="PANTHER" id="PTHR30458">
    <property type="entry name" value="PHENYLACETIC ACID DEGRADATION PROTEIN PAA"/>
    <property type="match status" value="1"/>
</dbReference>